<evidence type="ECO:0000256" key="1">
    <source>
        <dbReference type="ARBA" id="ARBA00023015"/>
    </source>
</evidence>
<name>A0A1G9RQZ0_9FIRM</name>
<evidence type="ECO:0000313" key="5">
    <source>
        <dbReference type="EMBL" id="SDM25574.1"/>
    </source>
</evidence>
<dbReference type="InterPro" id="IPR036390">
    <property type="entry name" value="WH_DNA-bd_sf"/>
</dbReference>
<evidence type="ECO:0000313" key="6">
    <source>
        <dbReference type="Proteomes" id="UP000199309"/>
    </source>
</evidence>
<dbReference type="EMBL" id="FNHQ01000003">
    <property type="protein sequence ID" value="SDM25574.1"/>
    <property type="molecule type" value="Genomic_DNA"/>
</dbReference>
<proteinExistence type="predicted"/>
<sequence length="222" mass="25697">MEREFSPINFDNTYCIKDSIFSILRTTILDGKLEPGHHLVERDIARQLRVSRTPVREAIQKLENEKLVTHVPRKGVFVSGFTPDDVKEVQLIRMVLESLCCSIAASKIGESDLKNLESVNFKLLEESKKGNTAKSVLLNKKFHESIYKAAQSPHLYYFVSTLREYINKFTKVSYTKSGRIEEVFVEHNEIVENLRHHNCEKSYISAKEHIRKSSEVFLEMAY</sequence>
<protein>
    <submittedName>
        <fullName evidence="5">Transcriptional regulator, GntR family</fullName>
    </submittedName>
</protein>
<evidence type="ECO:0000256" key="2">
    <source>
        <dbReference type="ARBA" id="ARBA00023125"/>
    </source>
</evidence>
<reference evidence="5 6" key="1">
    <citation type="submission" date="2016-10" db="EMBL/GenBank/DDBJ databases">
        <authorList>
            <person name="de Groot N.N."/>
        </authorList>
    </citation>
    <scope>NUCLEOTIDE SEQUENCE [LARGE SCALE GENOMIC DNA]</scope>
    <source>
        <strain evidence="5 6">DSM 16981</strain>
    </source>
</reference>
<dbReference type="SUPFAM" id="SSF46785">
    <property type="entry name" value="Winged helix' DNA-binding domain"/>
    <property type="match status" value="1"/>
</dbReference>
<feature type="domain" description="HTH gntR-type" evidence="4">
    <location>
        <begin position="14"/>
        <end position="81"/>
    </location>
</feature>
<dbReference type="Pfam" id="PF00392">
    <property type="entry name" value="GntR"/>
    <property type="match status" value="1"/>
</dbReference>
<dbReference type="GO" id="GO:0003700">
    <property type="term" value="F:DNA-binding transcription factor activity"/>
    <property type="evidence" value="ECO:0007669"/>
    <property type="project" value="InterPro"/>
</dbReference>
<dbReference type="PANTHER" id="PTHR43537">
    <property type="entry name" value="TRANSCRIPTIONAL REGULATOR, GNTR FAMILY"/>
    <property type="match status" value="1"/>
</dbReference>
<dbReference type="Proteomes" id="UP000199309">
    <property type="component" value="Unassembled WGS sequence"/>
</dbReference>
<dbReference type="SUPFAM" id="SSF48008">
    <property type="entry name" value="GntR ligand-binding domain-like"/>
    <property type="match status" value="1"/>
</dbReference>
<dbReference type="STRING" id="349095.SAMN05660299_00540"/>
<organism evidence="5 6">
    <name type="scientific">Megasphaera paucivorans</name>
    <dbReference type="NCBI Taxonomy" id="349095"/>
    <lineage>
        <taxon>Bacteria</taxon>
        <taxon>Bacillati</taxon>
        <taxon>Bacillota</taxon>
        <taxon>Negativicutes</taxon>
        <taxon>Veillonellales</taxon>
        <taxon>Veillonellaceae</taxon>
        <taxon>Megasphaera</taxon>
    </lineage>
</organism>
<keyword evidence="1" id="KW-0805">Transcription regulation</keyword>
<dbReference type="RefSeq" id="WP_091647928.1">
    <property type="nucleotide sequence ID" value="NZ_FNHQ01000003.1"/>
</dbReference>
<keyword evidence="6" id="KW-1185">Reference proteome</keyword>
<dbReference type="GO" id="GO:0003677">
    <property type="term" value="F:DNA binding"/>
    <property type="evidence" value="ECO:0007669"/>
    <property type="project" value="UniProtKB-KW"/>
</dbReference>
<keyword evidence="2" id="KW-0238">DNA-binding</keyword>
<dbReference type="SMART" id="SM00895">
    <property type="entry name" value="FCD"/>
    <property type="match status" value="1"/>
</dbReference>
<dbReference type="AlphaFoldDB" id="A0A1G9RQZ0"/>
<dbReference type="PROSITE" id="PS50949">
    <property type="entry name" value="HTH_GNTR"/>
    <property type="match status" value="1"/>
</dbReference>
<evidence type="ECO:0000259" key="4">
    <source>
        <dbReference type="PROSITE" id="PS50949"/>
    </source>
</evidence>
<dbReference type="CDD" id="cd07377">
    <property type="entry name" value="WHTH_GntR"/>
    <property type="match status" value="1"/>
</dbReference>
<dbReference type="InterPro" id="IPR036388">
    <property type="entry name" value="WH-like_DNA-bd_sf"/>
</dbReference>
<dbReference type="PANTHER" id="PTHR43537:SF24">
    <property type="entry name" value="GLUCONATE OPERON TRANSCRIPTIONAL REPRESSOR"/>
    <property type="match status" value="1"/>
</dbReference>
<dbReference type="Gene3D" id="1.20.120.530">
    <property type="entry name" value="GntR ligand-binding domain-like"/>
    <property type="match status" value="1"/>
</dbReference>
<gene>
    <name evidence="5" type="ORF">SAMN05660299_00540</name>
</gene>
<dbReference type="SMART" id="SM00345">
    <property type="entry name" value="HTH_GNTR"/>
    <property type="match status" value="1"/>
</dbReference>
<dbReference type="Gene3D" id="1.10.10.10">
    <property type="entry name" value="Winged helix-like DNA-binding domain superfamily/Winged helix DNA-binding domain"/>
    <property type="match status" value="1"/>
</dbReference>
<dbReference type="InterPro" id="IPR011711">
    <property type="entry name" value="GntR_C"/>
</dbReference>
<dbReference type="InterPro" id="IPR000524">
    <property type="entry name" value="Tscrpt_reg_HTH_GntR"/>
</dbReference>
<evidence type="ECO:0000256" key="3">
    <source>
        <dbReference type="ARBA" id="ARBA00023163"/>
    </source>
</evidence>
<dbReference type="OrthoDB" id="2592645at2"/>
<dbReference type="InterPro" id="IPR008920">
    <property type="entry name" value="TF_FadR/GntR_C"/>
</dbReference>
<accession>A0A1G9RQZ0</accession>
<dbReference type="Pfam" id="PF07729">
    <property type="entry name" value="FCD"/>
    <property type="match status" value="1"/>
</dbReference>
<keyword evidence="3" id="KW-0804">Transcription</keyword>